<evidence type="ECO:0000313" key="2">
    <source>
        <dbReference type="Proteomes" id="UP000248714"/>
    </source>
</evidence>
<name>A0ABX9DW45_9PSEU</name>
<gene>
    <name evidence="1" type="ORF">C8D87_114116</name>
</gene>
<evidence type="ECO:0000313" key="1">
    <source>
        <dbReference type="EMBL" id="RAS59504.1"/>
    </source>
</evidence>
<proteinExistence type="predicted"/>
<organism evidence="1 2">
    <name type="scientific">Lentzea atacamensis</name>
    <dbReference type="NCBI Taxonomy" id="531938"/>
    <lineage>
        <taxon>Bacteria</taxon>
        <taxon>Bacillati</taxon>
        <taxon>Actinomycetota</taxon>
        <taxon>Actinomycetes</taxon>
        <taxon>Pseudonocardiales</taxon>
        <taxon>Pseudonocardiaceae</taxon>
        <taxon>Lentzea</taxon>
    </lineage>
</organism>
<dbReference type="Proteomes" id="UP000248714">
    <property type="component" value="Unassembled WGS sequence"/>
</dbReference>
<accession>A0ABX9DW45</accession>
<comment type="caution">
    <text evidence="1">The sequence shown here is derived from an EMBL/GenBank/DDBJ whole genome shotgun (WGS) entry which is preliminary data.</text>
</comment>
<keyword evidence="2" id="KW-1185">Reference proteome</keyword>
<reference evidence="1 2" key="1">
    <citation type="submission" date="2018-06" db="EMBL/GenBank/DDBJ databases">
        <title>Genomic Encyclopedia of Type Strains, Phase IV (KMG-IV): sequencing the most valuable type-strain genomes for metagenomic binning, comparative biology and taxonomic classification.</title>
        <authorList>
            <person name="Goeker M."/>
        </authorList>
    </citation>
    <scope>NUCLEOTIDE SEQUENCE [LARGE SCALE GENOMIC DNA]</scope>
    <source>
        <strain evidence="1 2">DSM 45479</strain>
    </source>
</reference>
<protein>
    <submittedName>
        <fullName evidence="1">Uncharacterized protein</fullName>
    </submittedName>
</protein>
<dbReference type="EMBL" id="QLTT01000014">
    <property type="protein sequence ID" value="RAS59504.1"/>
    <property type="molecule type" value="Genomic_DNA"/>
</dbReference>
<sequence>MSRNATPPGEPHASSAVLDTRELRLRASLLSHYELHWLGVDREDGVLFPDSHRVRVESGMRHWCLDDSVRRSVVAGVPLSQLQRVWSELVERPGDARQWAIDHLVGAGGRVDLDQLPVDQVRAVGWLCRWLDLPHLRSQRSC</sequence>